<keyword evidence="3 4" id="KW-0378">Hydrolase</keyword>
<dbReference type="PANTHER" id="PTHR10458:SF22">
    <property type="entry name" value="PEPTIDE DEFORMYLASE"/>
    <property type="match status" value="1"/>
</dbReference>
<evidence type="ECO:0000256" key="2">
    <source>
        <dbReference type="ARBA" id="ARBA00022723"/>
    </source>
</evidence>
<dbReference type="CDD" id="cd00487">
    <property type="entry name" value="Pep_deformylase"/>
    <property type="match status" value="1"/>
</dbReference>
<dbReference type="PRINTS" id="PR01576">
    <property type="entry name" value="PDEFORMYLASE"/>
</dbReference>
<dbReference type="SUPFAM" id="SSF56420">
    <property type="entry name" value="Peptide deformylase"/>
    <property type="match status" value="1"/>
</dbReference>
<accession>A0A399SXV3</accession>
<gene>
    <name evidence="4" type="primary">def</name>
    <name evidence="5" type="ORF">D1614_17155</name>
</gene>
<comment type="function">
    <text evidence="4">Removes the formyl group from the N-terminal Met of newly synthesized proteins. Requires at least a dipeptide for an efficient rate of reaction. N-terminal L-methionine is a prerequisite for activity but the enzyme has broad specificity at other positions.</text>
</comment>
<evidence type="ECO:0000256" key="3">
    <source>
        <dbReference type="ARBA" id="ARBA00022801"/>
    </source>
</evidence>
<evidence type="ECO:0000256" key="4">
    <source>
        <dbReference type="HAMAP-Rule" id="MF_00163"/>
    </source>
</evidence>
<comment type="caution">
    <text evidence="5">The sequence shown here is derived from an EMBL/GenBank/DDBJ whole genome shotgun (WGS) entry which is preliminary data.</text>
</comment>
<evidence type="ECO:0000256" key="1">
    <source>
        <dbReference type="ARBA" id="ARBA00010759"/>
    </source>
</evidence>
<dbReference type="HAMAP" id="MF_00163">
    <property type="entry name" value="Pep_deformylase"/>
    <property type="match status" value="1"/>
</dbReference>
<reference evidence="5 6" key="1">
    <citation type="submission" date="2018-08" db="EMBL/GenBank/DDBJ databases">
        <title>Pallidiluteibacterium maritimus gen. nov., sp. nov., isolated from coastal sediment.</title>
        <authorList>
            <person name="Zhou L.Y."/>
        </authorList>
    </citation>
    <scope>NUCLEOTIDE SEQUENCE [LARGE SCALE GENOMIC DNA]</scope>
    <source>
        <strain evidence="5 6">XSD2</strain>
    </source>
</reference>
<organism evidence="5 6">
    <name type="scientific">Maribellus luteus</name>
    <dbReference type="NCBI Taxonomy" id="2305463"/>
    <lineage>
        <taxon>Bacteria</taxon>
        <taxon>Pseudomonadati</taxon>
        <taxon>Bacteroidota</taxon>
        <taxon>Bacteroidia</taxon>
        <taxon>Marinilabiliales</taxon>
        <taxon>Prolixibacteraceae</taxon>
        <taxon>Maribellus</taxon>
    </lineage>
</organism>
<feature type="active site" evidence="4">
    <location>
        <position position="137"/>
    </location>
</feature>
<evidence type="ECO:0000313" key="5">
    <source>
        <dbReference type="EMBL" id="RIJ46887.1"/>
    </source>
</evidence>
<proteinExistence type="inferred from homology"/>
<dbReference type="OrthoDB" id="5493262at2"/>
<dbReference type="InterPro" id="IPR023635">
    <property type="entry name" value="Peptide_deformylase"/>
</dbReference>
<feature type="binding site" evidence="4">
    <location>
        <position position="94"/>
    </location>
    <ligand>
        <name>Fe cation</name>
        <dbReference type="ChEBI" id="CHEBI:24875"/>
    </ligand>
</feature>
<protein>
    <recommendedName>
        <fullName evidence="4">Peptide deformylase</fullName>
        <shortName evidence="4">PDF</shortName>
        <ecNumber evidence="4">3.5.1.88</ecNumber>
    </recommendedName>
    <alternativeName>
        <fullName evidence="4">Polypeptide deformylase</fullName>
    </alternativeName>
</protein>
<dbReference type="GO" id="GO:0042586">
    <property type="term" value="F:peptide deformylase activity"/>
    <property type="evidence" value="ECO:0007669"/>
    <property type="project" value="UniProtKB-UniRule"/>
</dbReference>
<keyword evidence="4" id="KW-0408">Iron</keyword>
<dbReference type="EC" id="3.5.1.88" evidence="4"/>
<dbReference type="GO" id="GO:0046872">
    <property type="term" value="F:metal ion binding"/>
    <property type="evidence" value="ECO:0007669"/>
    <property type="project" value="UniProtKB-KW"/>
</dbReference>
<dbReference type="PIRSF" id="PIRSF004749">
    <property type="entry name" value="Pep_def"/>
    <property type="match status" value="1"/>
</dbReference>
<feature type="binding site" evidence="4">
    <location>
        <position position="140"/>
    </location>
    <ligand>
        <name>Fe cation</name>
        <dbReference type="ChEBI" id="CHEBI:24875"/>
    </ligand>
</feature>
<keyword evidence="2 4" id="KW-0479">Metal-binding</keyword>
<dbReference type="Pfam" id="PF01327">
    <property type="entry name" value="Pep_deformylase"/>
    <property type="match status" value="1"/>
</dbReference>
<sequence length="163" mass="18977">MAIKDILLLGHPDLYKTAEPVDKEELLRLHSQIQLMWEAILDIQKTYGFGRAIAAPQIGLNKRIIALHINKPSVMINPELSNLSDEMIELWDDCMSFPSLLVKVRRHKKITVSYFDLNWQRHTEELEDDMAELIQHEYDHLDGVLAVQRAIDKQSFKWKSTTL</sequence>
<evidence type="ECO:0000313" key="6">
    <source>
        <dbReference type="Proteomes" id="UP000265926"/>
    </source>
</evidence>
<comment type="catalytic activity">
    <reaction evidence="4">
        <text>N-terminal N-formyl-L-methionyl-[peptide] + H2O = N-terminal L-methionyl-[peptide] + formate</text>
        <dbReference type="Rhea" id="RHEA:24420"/>
        <dbReference type="Rhea" id="RHEA-COMP:10639"/>
        <dbReference type="Rhea" id="RHEA-COMP:10640"/>
        <dbReference type="ChEBI" id="CHEBI:15377"/>
        <dbReference type="ChEBI" id="CHEBI:15740"/>
        <dbReference type="ChEBI" id="CHEBI:49298"/>
        <dbReference type="ChEBI" id="CHEBI:64731"/>
        <dbReference type="EC" id="3.5.1.88"/>
    </reaction>
</comment>
<keyword evidence="4" id="KW-0648">Protein biosynthesis</keyword>
<dbReference type="EMBL" id="QWGR01000011">
    <property type="protein sequence ID" value="RIJ46887.1"/>
    <property type="molecule type" value="Genomic_DNA"/>
</dbReference>
<comment type="similarity">
    <text evidence="1 4">Belongs to the polypeptide deformylase family.</text>
</comment>
<dbReference type="Proteomes" id="UP000265926">
    <property type="component" value="Unassembled WGS sequence"/>
</dbReference>
<dbReference type="GO" id="GO:0006412">
    <property type="term" value="P:translation"/>
    <property type="evidence" value="ECO:0007669"/>
    <property type="project" value="UniProtKB-UniRule"/>
</dbReference>
<feature type="binding site" evidence="4">
    <location>
        <position position="136"/>
    </location>
    <ligand>
        <name>Fe cation</name>
        <dbReference type="ChEBI" id="CHEBI:24875"/>
    </ligand>
</feature>
<dbReference type="Gene3D" id="3.90.45.10">
    <property type="entry name" value="Peptide deformylase"/>
    <property type="match status" value="1"/>
</dbReference>
<dbReference type="AlphaFoldDB" id="A0A399SXV3"/>
<dbReference type="InterPro" id="IPR036821">
    <property type="entry name" value="Peptide_deformylase_sf"/>
</dbReference>
<keyword evidence="6" id="KW-1185">Reference proteome</keyword>
<name>A0A399SXV3_9BACT</name>
<comment type="cofactor">
    <cofactor evidence="4">
        <name>Fe(2+)</name>
        <dbReference type="ChEBI" id="CHEBI:29033"/>
    </cofactor>
    <text evidence="4">Binds 1 Fe(2+) ion.</text>
</comment>
<dbReference type="PANTHER" id="PTHR10458">
    <property type="entry name" value="PEPTIDE DEFORMYLASE"/>
    <property type="match status" value="1"/>
</dbReference>
<dbReference type="RefSeq" id="WP_119439203.1">
    <property type="nucleotide sequence ID" value="NZ_QWGR01000011.1"/>
</dbReference>